<sequence length="82" mass="8542">MTKPCAETDLPLDVPSSSETVTISTPVKRLEGIITDALASGLDINKYLAQSLIEGGVSKTEALEAMLYAVSLGGSSVNATYH</sequence>
<name>A0A1X7AJ32_9GAMM</name>
<dbReference type="Proteomes" id="UP000196573">
    <property type="component" value="Unassembled WGS sequence"/>
</dbReference>
<gene>
    <name evidence="1" type="ORF">EHSB41UT_01147</name>
</gene>
<evidence type="ECO:0000313" key="2">
    <source>
        <dbReference type="Proteomes" id="UP000196573"/>
    </source>
</evidence>
<dbReference type="EMBL" id="FWPT01000002">
    <property type="protein sequence ID" value="SMA40148.1"/>
    <property type="molecule type" value="Genomic_DNA"/>
</dbReference>
<protein>
    <submittedName>
        <fullName evidence="1">Uncharacterized protein</fullName>
    </submittedName>
</protein>
<dbReference type="AlphaFoldDB" id="A0A1X7AJ32"/>
<organism evidence="1 2">
    <name type="scientific">Parendozoicomonas haliclonae</name>
    <dbReference type="NCBI Taxonomy" id="1960125"/>
    <lineage>
        <taxon>Bacteria</taxon>
        <taxon>Pseudomonadati</taxon>
        <taxon>Pseudomonadota</taxon>
        <taxon>Gammaproteobacteria</taxon>
        <taxon>Oceanospirillales</taxon>
        <taxon>Endozoicomonadaceae</taxon>
        <taxon>Parendozoicomonas</taxon>
    </lineage>
</organism>
<proteinExistence type="predicted"/>
<reference evidence="1 2" key="1">
    <citation type="submission" date="2017-03" db="EMBL/GenBank/DDBJ databases">
        <authorList>
            <person name="Afonso C.L."/>
            <person name="Miller P.J."/>
            <person name="Scott M.A."/>
            <person name="Spackman E."/>
            <person name="Goraichik I."/>
            <person name="Dimitrov K.M."/>
            <person name="Suarez D.L."/>
            <person name="Swayne D.E."/>
        </authorList>
    </citation>
    <scope>NUCLEOTIDE SEQUENCE [LARGE SCALE GENOMIC DNA]</scope>
    <source>
        <strain evidence="1">SB41UT1</strain>
    </source>
</reference>
<accession>A0A1X7AJ32</accession>
<dbReference type="OrthoDB" id="9911118at2"/>
<evidence type="ECO:0000313" key="1">
    <source>
        <dbReference type="EMBL" id="SMA40148.1"/>
    </source>
</evidence>
<keyword evidence="2" id="KW-1185">Reference proteome</keyword>
<dbReference type="RefSeq" id="WP_087107766.1">
    <property type="nucleotide sequence ID" value="NZ_CBCSCN010000001.1"/>
</dbReference>